<name>A0A834G3P8_RHOSS</name>
<feature type="domain" description="Inhibitor I9" evidence="14">
    <location>
        <begin position="28"/>
        <end position="117"/>
    </location>
</feature>
<keyword evidence="3" id="KW-0964">Secreted</keyword>
<dbReference type="CDD" id="cd04852">
    <property type="entry name" value="Peptidases_S8_3"/>
    <property type="match status" value="1"/>
</dbReference>
<dbReference type="CDD" id="cd02120">
    <property type="entry name" value="PA_subtilisin_like"/>
    <property type="match status" value="1"/>
</dbReference>
<evidence type="ECO:0000259" key="12">
    <source>
        <dbReference type="Pfam" id="PF00082"/>
    </source>
</evidence>
<evidence type="ECO:0000256" key="7">
    <source>
        <dbReference type="ARBA" id="ARBA00022825"/>
    </source>
</evidence>
<dbReference type="InterPro" id="IPR010259">
    <property type="entry name" value="S8pro/Inhibitor_I9"/>
</dbReference>
<evidence type="ECO:0000256" key="6">
    <source>
        <dbReference type="ARBA" id="ARBA00022801"/>
    </source>
</evidence>
<dbReference type="InterPro" id="IPR015500">
    <property type="entry name" value="Peptidase_S8_subtilisin-rel"/>
</dbReference>
<proteinExistence type="inferred from homology"/>
<keyword evidence="6 10" id="KW-0378">Hydrolase</keyword>
<dbReference type="PANTHER" id="PTHR10795">
    <property type="entry name" value="PROPROTEIN CONVERTASE SUBTILISIN/KEXIN"/>
    <property type="match status" value="1"/>
</dbReference>
<dbReference type="InterPro" id="IPR045051">
    <property type="entry name" value="SBT"/>
</dbReference>
<dbReference type="SUPFAM" id="SSF52025">
    <property type="entry name" value="PA domain"/>
    <property type="match status" value="1"/>
</dbReference>
<evidence type="ECO:0000256" key="9">
    <source>
        <dbReference type="PIRSR" id="PIRSR615500-1"/>
    </source>
</evidence>
<keyword evidence="7 10" id="KW-0720">Serine protease</keyword>
<dbReference type="Gene3D" id="3.40.50.200">
    <property type="entry name" value="Peptidase S8/S53 domain"/>
    <property type="match status" value="1"/>
</dbReference>
<evidence type="ECO:0000256" key="11">
    <source>
        <dbReference type="SAM" id="SignalP"/>
    </source>
</evidence>
<dbReference type="InterPro" id="IPR046450">
    <property type="entry name" value="PA_dom_sf"/>
</dbReference>
<dbReference type="InterPro" id="IPR034197">
    <property type="entry name" value="Peptidases_S8_3"/>
</dbReference>
<dbReference type="FunFam" id="3.50.30.30:FF:000005">
    <property type="entry name" value="subtilisin-like protease SBT1.5"/>
    <property type="match status" value="1"/>
</dbReference>
<dbReference type="PROSITE" id="PS51892">
    <property type="entry name" value="SUBTILASE"/>
    <property type="match status" value="1"/>
</dbReference>
<sequence>MGRFWLQIFTTAIFLYLPLISHCQSTQTFIVRVQNDLKPSIFSSVEAWYGATLRTLTSYPLNSVESKNSNGRKQTDFLHVYKTVFHGFSARLSAEQAEELSRRPEILVVIPDRVRHIQTTRSPLFLGLTGNNPTGLITESDSGSDVIIGLLDTGISPERRSFHDVGLGPVPARWKGECIGGEKFVKTSCNKKLIGARYFPAGYDAGEANSSNVLSPRDSNGHGTHTASTAAGREVANASLFGFAAGMAVGIAPKARIAVYKVCWEVGCLDSDILAGFDKAVEDGVDVISLSVGGQGSGPYNFDPIAIGSFGAMERGIFVSASAGNSGPDGMTVANVAPWITTVGASTIDRKFPADLILADGTVITGSSLYAGKPLDGKTYLPLIYAMNAAKGNLSPSTLCMPGSLDEKLVRGKIVVCDRGDVPRVAKGLAVREAGGVGVVVANVAPEGEGLLADPHLIPGLMITESAGNKVRDYISRSKDPRAKIVPHGTRLGVKPAPVVALFSSRGPNGASSYVLKPDMIAPGVDILAAWPDTVSPSELPEDARRSEFNILSGTSMSCPHVSGLAALLKGAHRDWSPAMIRSALMTTAYTVDGDGKPLLDERDYRASNVWGIGAGHVDPEKAADPGLVYDLTVNDYLDFLCSSKYSVADINQITNKSVSCKGKKFTPWELNYPAISVAVDMSSRLPKFEVAVTRTVTQVSDGASSYVVTVTPPRGVNATVDPPKMEFKGTGEKKSYVVRISTANKPPGKSITEAGKLTWTDGKHKVTSPIVVVWQ</sequence>
<feature type="active site" description="Charge relay system" evidence="9 10">
    <location>
        <position position="222"/>
    </location>
</feature>
<evidence type="ECO:0000256" key="4">
    <source>
        <dbReference type="ARBA" id="ARBA00022670"/>
    </source>
</evidence>
<feature type="domain" description="Subtilisin-like protease fibronectin type-III" evidence="15">
    <location>
        <begin position="670"/>
        <end position="773"/>
    </location>
</feature>
<evidence type="ECO:0000256" key="2">
    <source>
        <dbReference type="ARBA" id="ARBA00011073"/>
    </source>
</evidence>
<evidence type="ECO:0000256" key="5">
    <source>
        <dbReference type="ARBA" id="ARBA00022729"/>
    </source>
</evidence>
<dbReference type="EMBL" id="WJXA01000013">
    <property type="protein sequence ID" value="KAF7120946.1"/>
    <property type="molecule type" value="Genomic_DNA"/>
</dbReference>
<comment type="subcellular location">
    <subcellularLocation>
        <location evidence="1">Secreted</location>
    </subcellularLocation>
</comment>
<dbReference type="GO" id="GO:0048731">
    <property type="term" value="P:system development"/>
    <property type="evidence" value="ECO:0007669"/>
    <property type="project" value="UniProtKB-ARBA"/>
</dbReference>
<dbReference type="AlphaFoldDB" id="A0A834G3P8"/>
<evidence type="ECO:0000256" key="10">
    <source>
        <dbReference type="PROSITE-ProRule" id="PRU01240"/>
    </source>
</evidence>
<gene>
    <name evidence="16" type="ORF">RHSIM_Rhsim13G0008400</name>
</gene>
<dbReference type="SUPFAM" id="SSF54897">
    <property type="entry name" value="Protease propeptides/inhibitors"/>
    <property type="match status" value="1"/>
</dbReference>
<dbReference type="GO" id="GO:0004252">
    <property type="term" value="F:serine-type endopeptidase activity"/>
    <property type="evidence" value="ECO:0007669"/>
    <property type="project" value="UniProtKB-UniRule"/>
</dbReference>
<dbReference type="Pfam" id="PF17766">
    <property type="entry name" value="fn3_6"/>
    <property type="match status" value="1"/>
</dbReference>
<dbReference type="SUPFAM" id="SSF52743">
    <property type="entry name" value="Subtilisin-like"/>
    <property type="match status" value="1"/>
</dbReference>
<dbReference type="Pfam" id="PF00082">
    <property type="entry name" value="Peptidase_S8"/>
    <property type="match status" value="1"/>
</dbReference>
<comment type="similarity">
    <text evidence="2 10">Belongs to the peptidase S8 family.</text>
</comment>
<dbReference type="InterPro" id="IPR003137">
    <property type="entry name" value="PA_domain"/>
</dbReference>
<feature type="active site" description="Charge relay system" evidence="9 10">
    <location>
        <position position="556"/>
    </location>
</feature>
<keyword evidence="5 11" id="KW-0732">Signal</keyword>
<reference evidence="16" key="1">
    <citation type="submission" date="2019-11" db="EMBL/GenBank/DDBJ databases">
        <authorList>
            <person name="Liu Y."/>
            <person name="Hou J."/>
            <person name="Li T.-Q."/>
            <person name="Guan C.-H."/>
            <person name="Wu X."/>
            <person name="Wu H.-Z."/>
            <person name="Ling F."/>
            <person name="Zhang R."/>
            <person name="Shi X.-G."/>
            <person name="Ren J.-P."/>
            <person name="Chen E.-F."/>
            <person name="Sun J.-M."/>
        </authorList>
    </citation>
    <scope>NUCLEOTIDE SEQUENCE</scope>
    <source>
        <strain evidence="16">Adult_tree_wgs_1</strain>
        <tissue evidence="16">Leaves</tissue>
    </source>
</reference>
<dbReference type="Gene3D" id="2.60.40.2310">
    <property type="match status" value="1"/>
</dbReference>
<feature type="chain" id="PRO_5032408886" evidence="11">
    <location>
        <begin position="24"/>
        <end position="776"/>
    </location>
</feature>
<dbReference type="OrthoDB" id="206201at2759"/>
<dbReference type="Pfam" id="PF02225">
    <property type="entry name" value="PA"/>
    <property type="match status" value="1"/>
</dbReference>
<feature type="domain" description="Peptidase S8/S53" evidence="12">
    <location>
        <begin position="143"/>
        <end position="592"/>
    </location>
</feature>
<comment type="caution">
    <text evidence="16">The sequence shown here is derived from an EMBL/GenBank/DDBJ whole genome shotgun (WGS) entry which is preliminary data.</text>
</comment>
<dbReference type="InterPro" id="IPR000209">
    <property type="entry name" value="Peptidase_S8/S53_dom"/>
</dbReference>
<keyword evidence="4 10" id="KW-0645">Protease</keyword>
<evidence type="ECO:0000313" key="17">
    <source>
        <dbReference type="Proteomes" id="UP000626092"/>
    </source>
</evidence>
<accession>A0A834G3P8</accession>
<evidence type="ECO:0000256" key="3">
    <source>
        <dbReference type="ARBA" id="ARBA00022525"/>
    </source>
</evidence>
<dbReference type="FunFam" id="3.30.70.80:FF:000003">
    <property type="entry name" value="Subtilisin-like protease SBT1.9"/>
    <property type="match status" value="1"/>
</dbReference>
<dbReference type="FunFam" id="3.40.50.200:FF:000006">
    <property type="entry name" value="Subtilisin-like protease SBT1.5"/>
    <property type="match status" value="1"/>
</dbReference>
<dbReference type="GO" id="GO:0006508">
    <property type="term" value="P:proteolysis"/>
    <property type="evidence" value="ECO:0007669"/>
    <property type="project" value="UniProtKB-KW"/>
</dbReference>
<dbReference type="InterPro" id="IPR037045">
    <property type="entry name" value="S8pro/Inhibitor_I9_sf"/>
</dbReference>
<dbReference type="Proteomes" id="UP000626092">
    <property type="component" value="Unassembled WGS sequence"/>
</dbReference>
<evidence type="ECO:0000259" key="13">
    <source>
        <dbReference type="Pfam" id="PF02225"/>
    </source>
</evidence>
<dbReference type="Pfam" id="PF05922">
    <property type="entry name" value="Inhibitor_I9"/>
    <property type="match status" value="1"/>
</dbReference>
<dbReference type="PRINTS" id="PR00723">
    <property type="entry name" value="SUBTILISIN"/>
</dbReference>
<dbReference type="InterPro" id="IPR023828">
    <property type="entry name" value="Peptidase_S8_Ser-AS"/>
</dbReference>
<evidence type="ECO:0000256" key="1">
    <source>
        <dbReference type="ARBA" id="ARBA00004613"/>
    </source>
</evidence>
<dbReference type="GO" id="GO:0005576">
    <property type="term" value="C:extracellular region"/>
    <property type="evidence" value="ECO:0007669"/>
    <property type="project" value="UniProtKB-SubCell"/>
</dbReference>
<feature type="signal peptide" evidence="11">
    <location>
        <begin position="1"/>
        <end position="23"/>
    </location>
</feature>
<evidence type="ECO:0000313" key="16">
    <source>
        <dbReference type="EMBL" id="KAF7120946.1"/>
    </source>
</evidence>
<evidence type="ECO:0000259" key="15">
    <source>
        <dbReference type="Pfam" id="PF17766"/>
    </source>
</evidence>
<evidence type="ECO:0000256" key="8">
    <source>
        <dbReference type="ARBA" id="ARBA00023180"/>
    </source>
</evidence>
<keyword evidence="17" id="KW-1185">Reference proteome</keyword>
<dbReference type="InterPro" id="IPR041469">
    <property type="entry name" value="Subtilisin-like_FN3"/>
</dbReference>
<evidence type="ECO:0000259" key="14">
    <source>
        <dbReference type="Pfam" id="PF05922"/>
    </source>
</evidence>
<dbReference type="Gene3D" id="3.50.30.30">
    <property type="match status" value="1"/>
</dbReference>
<dbReference type="PROSITE" id="PS00138">
    <property type="entry name" value="SUBTILASE_SER"/>
    <property type="match status" value="1"/>
</dbReference>
<keyword evidence="8" id="KW-0325">Glycoprotein</keyword>
<dbReference type="InterPro" id="IPR036852">
    <property type="entry name" value="Peptidase_S8/S53_dom_sf"/>
</dbReference>
<feature type="domain" description="PA" evidence="13">
    <location>
        <begin position="396"/>
        <end position="470"/>
    </location>
</feature>
<protein>
    <submittedName>
        <fullName evidence="16">Uncharacterized protein</fullName>
    </submittedName>
</protein>
<feature type="active site" description="Charge relay system" evidence="9 10">
    <location>
        <position position="152"/>
    </location>
</feature>
<organism evidence="16 17">
    <name type="scientific">Rhododendron simsii</name>
    <name type="common">Sims's rhododendron</name>
    <dbReference type="NCBI Taxonomy" id="118357"/>
    <lineage>
        <taxon>Eukaryota</taxon>
        <taxon>Viridiplantae</taxon>
        <taxon>Streptophyta</taxon>
        <taxon>Embryophyta</taxon>
        <taxon>Tracheophyta</taxon>
        <taxon>Spermatophyta</taxon>
        <taxon>Magnoliopsida</taxon>
        <taxon>eudicotyledons</taxon>
        <taxon>Gunneridae</taxon>
        <taxon>Pentapetalae</taxon>
        <taxon>asterids</taxon>
        <taxon>Ericales</taxon>
        <taxon>Ericaceae</taxon>
        <taxon>Ericoideae</taxon>
        <taxon>Rhodoreae</taxon>
        <taxon>Rhododendron</taxon>
    </lineage>
</organism>
<dbReference type="Gene3D" id="3.30.70.80">
    <property type="entry name" value="Peptidase S8 propeptide/proteinase inhibitor I9"/>
    <property type="match status" value="1"/>
</dbReference>